<proteinExistence type="predicted"/>
<comment type="caution">
    <text evidence="1">The sequence shown here is derived from an EMBL/GenBank/DDBJ whole genome shotgun (WGS) entry which is preliminary data.</text>
</comment>
<accession>A0A2U2J7V0</accession>
<sequence>MRFFVLGLIVVFMSCKSSNKLITPKDIENFKRKIEHQNIKVTSNFAQPLGINSGVMGLENLLPPGSTIGNINLSGSSNFFIIKKDSLEMDLPYYGQQRMSRGYNTSGSVEFSGKVASVKKEFIEKRNQYIFKYKVNTNTEMYNIVLTLHPNSSSNLVVNSSHRTTISYRGNWEELKKEKE</sequence>
<dbReference type="Pfam" id="PF14059">
    <property type="entry name" value="DUF4251"/>
    <property type="match status" value="1"/>
</dbReference>
<dbReference type="AlphaFoldDB" id="A0A2U2J7V0"/>
<dbReference type="Gene3D" id="2.40.128.410">
    <property type="match status" value="1"/>
</dbReference>
<evidence type="ECO:0000313" key="1">
    <source>
        <dbReference type="EMBL" id="PWG04416.1"/>
    </source>
</evidence>
<dbReference type="InterPro" id="IPR025347">
    <property type="entry name" value="DUF4251"/>
</dbReference>
<reference evidence="1 2" key="1">
    <citation type="submission" date="2018-05" db="EMBL/GenBank/DDBJ databases">
        <title>Polaribacter aquimarinus sp. nov., isolated from sediment in a sediment of sea.</title>
        <authorList>
            <person name="Lu D."/>
        </authorList>
    </citation>
    <scope>NUCLEOTIDE SEQUENCE [LARGE SCALE GENOMIC DNA]</scope>
    <source>
        <strain evidence="1 2">ZY113</strain>
    </source>
</reference>
<dbReference type="EMBL" id="QFFG01000006">
    <property type="protein sequence ID" value="PWG04416.1"/>
    <property type="molecule type" value="Genomic_DNA"/>
</dbReference>
<evidence type="ECO:0008006" key="3">
    <source>
        <dbReference type="Google" id="ProtNLM"/>
    </source>
</evidence>
<gene>
    <name evidence="1" type="ORF">DIS07_13510</name>
</gene>
<dbReference type="Proteomes" id="UP000245670">
    <property type="component" value="Unassembled WGS sequence"/>
</dbReference>
<dbReference type="OrthoDB" id="1448121at2"/>
<protein>
    <recommendedName>
        <fullName evidence="3">DUF4251 domain-containing protein</fullName>
    </recommendedName>
</protein>
<name>A0A2U2J7V0_9FLAO</name>
<keyword evidence="2" id="KW-1185">Reference proteome</keyword>
<evidence type="ECO:0000313" key="2">
    <source>
        <dbReference type="Proteomes" id="UP000245670"/>
    </source>
</evidence>
<organism evidence="1 2">
    <name type="scientific">Polaribacter aquimarinus</name>
    <dbReference type="NCBI Taxonomy" id="2100726"/>
    <lineage>
        <taxon>Bacteria</taxon>
        <taxon>Pseudomonadati</taxon>
        <taxon>Bacteroidota</taxon>
        <taxon>Flavobacteriia</taxon>
        <taxon>Flavobacteriales</taxon>
        <taxon>Flavobacteriaceae</taxon>
    </lineage>
</organism>
<dbReference type="PROSITE" id="PS51257">
    <property type="entry name" value="PROKAR_LIPOPROTEIN"/>
    <property type="match status" value="1"/>
</dbReference>